<dbReference type="Proteomes" id="UP000054560">
    <property type="component" value="Unassembled WGS sequence"/>
</dbReference>
<keyword evidence="3" id="KW-1185">Reference proteome</keyword>
<feature type="region of interest" description="Disordered" evidence="1">
    <location>
        <begin position="1"/>
        <end position="38"/>
    </location>
</feature>
<dbReference type="RefSeq" id="XP_014149005.1">
    <property type="nucleotide sequence ID" value="XM_014293530.1"/>
</dbReference>
<feature type="compositionally biased region" description="Basic residues" evidence="1">
    <location>
        <begin position="1"/>
        <end position="12"/>
    </location>
</feature>
<evidence type="ECO:0000313" key="2">
    <source>
        <dbReference type="EMBL" id="KNC75103.1"/>
    </source>
</evidence>
<evidence type="ECO:0000256" key="1">
    <source>
        <dbReference type="SAM" id="MobiDB-lite"/>
    </source>
</evidence>
<reference evidence="2 3" key="1">
    <citation type="submission" date="2011-02" db="EMBL/GenBank/DDBJ databases">
        <title>The Genome Sequence of Sphaeroforma arctica JP610.</title>
        <authorList>
            <consortium name="The Broad Institute Genome Sequencing Platform"/>
            <person name="Russ C."/>
            <person name="Cuomo C."/>
            <person name="Young S.K."/>
            <person name="Zeng Q."/>
            <person name="Gargeya S."/>
            <person name="Alvarado L."/>
            <person name="Berlin A."/>
            <person name="Chapman S.B."/>
            <person name="Chen Z."/>
            <person name="Freedman E."/>
            <person name="Gellesch M."/>
            <person name="Goldberg J."/>
            <person name="Griggs A."/>
            <person name="Gujja S."/>
            <person name="Heilman E."/>
            <person name="Heiman D."/>
            <person name="Howarth C."/>
            <person name="Mehta T."/>
            <person name="Neiman D."/>
            <person name="Pearson M."/>
            <person name="Roberts A."/>
            <person name="Saif S."/>
            <person name="Shea T."/>
            <person name="Shenoy N."/>
            <person name="Sisk P."/>
            <person name="Stolte C."/>
            <person name="Sykes S."/>
            <person name="White J."/>
            <person name="Yandava C."/>
            <person name="Burger G."/>
            <person name="Gray M.W."/>
            <person name="Holland P.W.H."/>
            <person name="King N."/>
            <person name="Lang F.B.F."/>
            <person name="Roger A.J."/>
            <person name="Ruiz-Trillo I."/>
            <person name="Haas B."/>
            <person name="Nusbaum C."/>
            <person name="Birren B."/>
        </authorList>
    </citation>
    <scope>NUCLEOTIDE SEQUENCE [LARGE SCALE GENOMIC DNA]</scope>
    <source>
        <strain evidence="2 3">JP610</strain>
    </source>
</reference>
<dbReference type="AlphaFoldDB" id="A0A0L0FGF3"/>
<dbReference type="GeneID" id="25912867"/>
<proteinExistence type="predicted"/>
<accession>A0A0L0FGF3</accession>
<gene>
    <name evidence="2" type="ORF">SARC_12363</name>
</gene>
<dbReference type="EMBL" id="KQ243845">
    <property type="protein sequence ID" value="KNC75103.1"/>
    <property type="molecule type" value="Genomic_DNA"/>
</dbReference>
<organism evidence="2 3">
    <name type="scientific">Sphaeroforma arctica JP610</name>
    <dbReference type="NCBI Taxonomy" id="667725"/>
    <lineage>
        <taxon>Eukaryota</taxon>
        <taxon>Ichthyosporea</taxon>
        <taxon>Ichthyophonida</taxon>
        <taxon>Sphaeroforma</taxon>
    </lineage>
</organism>
<protein>
    <submittedName>
        <fullName evidence="2">Uncharacterized protein</fullName>
    </submittedName>
</protein>
<name>A0A0L0FGF3_9EUKA</name>
<evidence type="ECO:0000313" key="3">
    <source>
        <dbReference type="Proteomes" id="UP000054560"/>
    </source>
</evidence>
<sequence length="172" mass="18460">MQQGQRHLRRVKANGSSYQDGGGRIQDGVQADGASAGTKRGFDDVDLVATPTKMGGRFEKMNNKFEKRSKKVKLRKHRAGDKPEGFVGEWEERRVDAVGATVLDEDTANRGSDIAGEIGGIPITVYSGATPNLITKELVDRAGLDVTRYMGLPFEGVAEMGTVAPLGVVKVA</sequence>